<dbReference type="AlphaFoldDB" id="A0A8D5UIL3"/>
<feature type="transmembrane region" description="Helical" evidence="6">
    <location>
        <begin position="215"/>
        <end position="238"/>
    </location>
</feature>
<dbReference type="InterPro" id="IPR053200">
    <property type="entry name" value="YfmO-like"/>
</dbReference>
<reference evidence="8" key="1">
    <citation type="journal article" date="2013" name="Int. J. Syst. Evol. Microbiol.">
        <title>Polycladomyces abyssicola gen. nov., sp. nov., a thermophilic filamentous bacterium isolated from hemipelagic sediment.</title>
        <authorList>
            <person name="Tsubouchi T."/>
            <person name="Shimane Y."/>
            <person name="Mori K."/>
            <person name="Usui K."/>
            <person name="Hiraki T."/>
            <person name="Tame A."/>
            <person name="Uematsu K."/>
            <person name="Maruyama T."/>
            <person name="Hatada Y."/>
        </authorList>
    </citation>
    <scope>NUCLEOTIDE SEQUENCE</scope>
    <source>
        <strain evidence="8">JIR-001</strain>
    </source>
</reference>
<feature type="transmembrane region" description="Helical" evidence="6">
    <location>
        <begin position="341"/>
        <end position="360"/>
    </location>
</feature>
<dbReference type="CDD" id="cd17474">
    <property type="entry name" value="MFS_YfmO_like"/>
    <property type="match status" value="1"/>
</dbReference>
<feature type="transmembrane region" description="Helical" evidence="6">
    <location>
        <begin position="244"/>
        <end position="265"/>
    </location>
</feature>
<feature type="transmembrane region" description="Helical" evidence="6">
    <location>
        <begin position="366"/>
        <end position="383"/>
    </location>
</feature>
<evidence type="ECO:0000256" key="4">
    <source>
        <dbReference type="ARBA" id="ARBA00022989"/>
    </source>
</evidence>
<keyword evidence="9" id="KW-1185">Reference proteome</keyword>
<keyword evidence="3 6" id="KW-0812">Transmembrane</keyword>
<dbReference type="GO" id="GO:0022857">
    <property type="term" value="F:transmembrane transporter activity"/>
    <property type="evidence" value="ECO:0007669"/>
    <property type="project" value="InterPro"/>
</dbReference>
<proteinExistence type="predicted"/>
<dbReference type="PROSITE" id="PS50850">
    <property type="entry name" value="MFS"/>
    <property type="match status" value="1"/>
</dbReference>
<dbReference type="EMBL" id="AP024601">
    <property type="protein sequence ID" value="BCU82884.1"/>
    <property type="molecule type" value="Genomic_DNA"/>
</dbReference>
<evidence type="ECO:0000256" key="6">
    <source>
        <dbReference type="SAM" id="Phobius"/>
    </source>
</evidence>
<dbReference type="InterPro" id="IPR001958">
    <property type="entry name" value="Tet-R_TetA/multi-R_MdtG-like"/>
</dbReference>
<feature type="transmembrane region" description="Helical" evidence="6">
    <location>
        <begin position="85"/>
        <end position="110"/>
    </location>
</feature>
<evidence type="ECO:0000256" key="5">
    <source>
        <dbReference type="ARBA" id="ARBA00023136"/>
    </source>
</evidence>
<sequence length="392" mass="41867">MKSVGSTIHDEHERRARRGILTTCLAALFGFMGIGVVDPILPIISKQIGATHWQVEMLFTSYILMMSVIMIPSGILAARWGSKRILVSGLFLVAVFASACAMSSTIGQLMAFRAGWGMGNAMFFATSMSILIGMAANLDQAMGYYEAALGMGMSFGPLLGGLLGQFGWRYPFMATSVLMLLAFVLTLLLVQEPAGQKIRRAGFGDFVSALTYRPFLLVGVAAMLYYYAFFTVLAYSPLLLKLDAISLGLIFFGWGVGLGIGSTKWAHGLLHRHSPMWVVRLGAVLMAVVLLLVLLSPNKVITIAVIVLSGFVSGLNNTAYSTLAIETSQAQRSIASGAYNFIRWLGAAVAPVAAGFASTYFPTAPYAIALCCMLVCAGLLMSAKSTQTPVAS</sequence>
<evidence type="ECO:0000256" key="3">
    <source>
        <dbReference type="ARBA" id="ARBA00022692"/>
    </source>
</evidence>
<gene>
    <name evidence="8" type="ORF">JIR001_26670</name>
</gene>
<feature type="transmembrane region" description="Helical" evidence="6">
    <location>
        <begin position="57"/>
        <end position="78"/>
    </location>
</feature>
<dbReference type="InterPro" id="IPR036259">
    <property type="entry name" value="MFS_trans_sf"/>
</dbReference>
<feature type="transmembrane region" description="Helical" evidence="6">
    <location>
        <begin position="301"/>
        <end position="320"/>
    </location>
</feature>
<feature type="domain" description="Major facilitator superfamily (MFS) profile" evidence="7">
    <location>
        <begin position="19"/>
        <end position="387"/>
    </location>
</feature>
<accession>A0A8D5UIL3</accession>
<dbReference type="Proteomes" id="UP000677436">
    <property type="component" value="Chromosome"/>
</dbReference>
<dbReference type="KEGG" id="pabs:JIR001_26670"/>
<feature type="transmembrane region" description="Helical" evidence="6">
    <location>
        <begin position="20"/>
        <end position="45"/>
    </location>
</feature>
<dbReference type="InterPro" id="IPR011701">
    <property type="entry name" value="MFS"/>
</dbReference>
<keyword evidence="2" id="KW-0813">Transport</keyword>
<name>A0A8D5UIL3_9BACL</name>
<feature type="transmembrane region" description="Helical" evidence="6">
    <location>
        <begin position="170"/>
        <end position="190"/>
    </location>
</feature>
<evidence type="ECO:0000256" key="1">
    <source>
        <dbReference type="ARBA" id="ARBA00004651"/>
    </source>
</evidence>
<feature type="transmembrane region" description="Helical" evidence="6">
    <location>
        <begin position="143"/>
        <end position="164"/>
    </location>
</feature>
<dbReference type="Pfam" id="PF07690">
    <property type="entry name" value="MFS_1"/>
    <property type="match status" value="1"/>
</dbReference>
<feature type="transmembrane region" description="Helical" evidence="6">
    <location>
        <begin position="116"/>
        <end position="136"/>
    </location>
</feature>
<dbReference type="SUPFAM" id="SSF103473">
    <property type="entry name" value="MFS general substrate transporter"/>
    <property type="match status" value="1"/>
</dbReference>
<dbReference type="GO" id="GO:0005886">
    <property type="term" value="C:plasma membrane"/>
    <property type="evidence" value="ECO:0007669"/>
    <property type="project" value="UniProtKB-SubCell"/>
</dbReference>
<dbReference type="PANTHER" id="PTHR43683">
    <property type="entry name" value="MULTIDRUG EFFLUX PROTEIN YFMO"/>
    <property type="match status" value="1"/>
</dbReference>
<keyword evidence="4 6" id="KW-1133">Transmembrane helix</keyword>
<comment type="subcellular location">
    <subcellularLocation>
        <location evidence="1">Cell membrane</location>
        <topology evidence="1">Multi-pass membrane protein</topology>
    </subcellularLocation>
</comment>
<dbReference type="InterPro" id="IPR020846">
    <property type="entry name" value="MFS_dom"/>
</dbReference>
<feature type="transmembrane region" description="Helical" evidence="6">
    <location>
        <begin position="277"/>
        <end position="295"/>
    </location>
</feature>
<evidence type="ECO:0000259" key="7">
    <source>
        <dbReference type="PROSITE" id="PS50850"/>
    </source>
</evidence>
<protein>
    <submittedName>
        <fullName evidence="8">Chloramphenicol resistance protein</fullName>
    </submittedName>
</protein>
<dbReference type="PRINTS" id="PR01035">
    <property type="entry name" value="TCRTETA"/>
</dbReference>
<dbReference type="RefSeq" id="WP_246512120.1">
    <property type="nucleotide sequence ID" value="NZ_AP024601.1"/>
</dbReference>
<evidence type="ECO:0000313" key="9">
    <source>
        <dbReference type="Proteomes" id="UP000677436"/>
    </source>
</evidence>
<evidence type="ECO:0000313" key="8">
    <source>
        <dbReference type="EMBL" id="BCU82884.1"/>
    </source>
</evidence>
<keyword evidence="5 6" id="KW-0472">Membrane</keyword>
<dbReference type="Gene3D" id="1.20.1250.20">
    <property type="entry name" value="MFS general substrate transporter like domains"/>
    <property type="match status" value="1"/>
</dbReference>
<evidence type="ECO:0000256" key="2">
    <source>
        <dbReference type="ARBA" id="ARBA00022448"/>
    </source>
</evidence>
<reference evidence="8" key="2">
    <citation type="journal article" date="2021" name="Microbiol. Resour. Announc.">
        <title>Complete Genome Sequence of Polycladomyces abyssicola JIR-001T, Isolated from Hemipelagic Sediment in Deep Seawater.</title>
        <authorList>
            <person name="Tsubouchi T."/>
            <person name="Kaneko Y."/>
        </authorList>
    </citation>
    <scope>NUCLEOTIDE SEQUENCE</scope>
    <source>
        <strain evidence="8">JIR-001</strain>
    </source>
</reference>
<organism evidence="8 9">
    <name type="scientific">Polycladomyces abyssicola</name>
    <dbReference type="NCBI Taxonomy" id="1125966"/>
    <lineage>
        <taxon>Bacteria</taxon>
        <taxon>Bacillati</taxon>
        <taxon>Bacillota</taxon>
        <taxon>Bacilli</taxon>
        <taxon>Bacillales</taxon>
        <taxon>Thermoactinomycetaceae</taxon>
        <taxon>Polycladomyces</taxon>
    </lineage>
</organism>
<dbReference type="PANTHER" id="PTHR43683:SF1">
    <property type="entry name" value="MULTIDRUG EFFLUX PROTEIN YFMO"/>
    <property type="match status" value="1"/>
</dbReference>